<evidence type="ECO:0000256" key="6">
    <source>
        <dbReference type="HAMAP-Rule" id="MF_01235"/>
    </source>
</evidence>
<comment type="function">
    <text evidence="2 6">Converts N-acetylmannosamine-6-phosphate (ManNAc-6-P) to N-acetylglucosamine-6-phosphate (GlcNAc-6-P).</text>
</comment>
<dbReference type="EC" id="5.1.3.9" evidence="6"/>
<keyword evidence="5 6" id="KW-0119">Carbohydrate metabolism</keyword>
<dbReference type="Proteomes" id="UP001156690">
    <property type="component" value="Unassembled WGS sequence"/>
</dbReference>
<dbReference type="AlphaFoldDB" id="A0AAV5NPR5"/>
<dbReference type="InterPro" id="IPR007260">
    <property type="entry name" value="NanE"/>
</dbReference>
<dbReference type="PROSITE" id="PS51257">
    <property type="entry name" value="PROKAR_LIPOPROTEIN"/>
    <property type="match status" value="1"/>
</dbReference>
<dbReference type="InterPro" id="IPR011060">
    <property type="entry name" value="RibuloseP-bd_barrel"/>
</dbReference>
<comment type="pathway">
    <text evidence="3 6">Amino-sugar metabolism; N-acetylneuraminate degradation; D-fructose 6-phosphate from N-acetylneuraminate: step 3/5.</text>
</comment>
<dbReference type="PANTHER" id="PTHR36204:SF1">
    <property type="entry name" value="N-ACETYLMANNOSAMINE-6-PHOSPHATE 2-EPIMERASE-RELATED"/>
    <property type="match status" value="1"/>
</dbReference>
<dbReference type="RefSeq" id="WP_126607123.1">
    <property type="nucleotide sequence ID" value="NZ_AP025145.1"/>
</dbReference>
<dbReference type="SUPFAM" id="SSF51366">
    <property type="entry name" value="Ribulose-phoshate binding barrel"/>
    <property type="match status" value="1"/>
</dbReference>
<keyword evidence="4 6" id="KW-0413">Isomerase</keyword>
<dbReference type="CDD" id="cd04729">
    <property type="entry name" value="NanE"/>
    <property type="match status" value="1"/>
</dbReference>
<sequence>MKKDHSEAVPVINALCGGLVVSCQPVEDSPMDRDDIVLAYAKTAILSGANGLRIEGVNRLAFVRPHVEVPIIGIVKRDFEQYPVRITAIEDDVLGLINAGADIIAIDATMRKRPVPFTELVTLVQSQGKCVMADCSTFEEGVMASELGCDLIGSTLSGYTTDSVPNDPDISLVERWVEQGFRVMAEGRYNSPKAVESALKAGAWSCTVGTAITRPELVTEWFVEHARSGYEQRKNNQQANSLKG</sequence>
<proteinExistence type="inferred from homology"/>
<evidence type="ECO:0000313" key="8">
    <source>
        <dbReference type="Proteomes" id="UP001156690"/>
    </source>
</evidence>
<dbReference type="PANTHER" id="PTHR36204">
    <property type="entry name" value="N-ACETYLMANNOSAMINE-6-PHOSPHATE 2-EPIMERASE-RELATED"/>
    <property type="match status" value="1"/>
</dbReference>
<gene>
    <name evidence="7" type="primary">nanE_1</name>
    <name evidence="6" type="synonym">nanE</name>
    <name evidence="7" type="ORF">GCM10007932_16120</name>
</gene>
<accession>A0AAV5NPR5</accession>
<evidence type="ECO:0000256" key="2">
    <source>
        <dbReference type="ARBA" id="ARBA00002147"/>
    </source>
</evidence>
<keyword evidence="8" id="KW-1185">Reference proteome</keyword>
<dbReference type="InterPro" id="IPR013785">
    <property type="entry name" value="Aldolase_TIM"/>
</dbReference>
<evidence type="ECO:0000256" key="4">
    <source>
        <dbReference type="ARBA" id="ARBA00023235"/>
    </source>
</evidence>
<comment type="catalytic activity">
    <reaction evidence="1 6">
        <text>an N-acyl-D-glucosamine 6-phosphate = an N-acyl-D-mannosamine 6-phosphate</text>
        <dbReference type="Rhea" id="RHEA:23932"/>
        <dbReference type="ChEBI" id="CHEBI:57599"/>
        <dbReference type="ChEBI" id="CHEBI:57666"/>
        <dbReference type="EC" id="5.1.3.9"/>
    </reaction>
</comment>
<dbReference type="GO" id="GO:0006053">
    <property type="term" value="P:N-acetylmannosamine catabolic process"/>
    <property type="evidence" value="ECO:0007669"/>
    <property type="project" value="TreeGrafter"/>
</dbReference>
<dbReference type="EMBL" id="BSNX01000012">
    <property type="protein sequence ID" value="GLQ72252.1"/>
    <property type="molecule type" value="Genomic_DNA"/>
</dbReference>
<dbReference type="GO" id="GO:0005829">
    <property type="term" value="C:cytosol"/>
    <property type="evidence" value="ECO:0007669"/>
    <property type="project" value="TreeGrafter"/>
</dbReference>
<evidence type="ECO:0000256" key="1">
    <source>
        <dbReference type="ARBA" id="ARBA00000056"/>
    </source>
</evidence>
<dbReference type="GO" id="GO:0047465">
    <property type="term" value="F:N-acylglucosamine-6-phosphate 2-epimerase activity"/>
    <property type="evidence" value="ECO:0007669"/>
    <property type="project" value="UniProtKB-EC"/>
</dbReference>
<dbReference type="Gene3D" id="3.20.20.70">
    <property type="entry name" value="Aldolase class I"/>
    <property type="match status" value="1"/>
</dbReference>
<reference evidence="8" key="1">
    <citation type="journal article" date="2019" name="Int. J. Syst. Evol. Microbiol.">
        <title>The Global Catalogue of Microorganisms (GCM) 10K type strain sequencing project: providing services to taxonomists for standard genome sequencing and annotation.</title>
        <authorList>
            <consortium name="The Broad Institute Genomics Platform"/>
            <consortium name="The Broad Institute Genome Sequencing Center for Infectious Disease"/>
            <person name="Wu L."/>
            <person name="Ma J."/>
        </authorList>
    </citation>
    <scope>NUCLEOTIDE SEQUENCE [LARGE SCALE GENOMIC DNA]</scope>
    <source>
        <strain evidence="8">NBRC 15640</strain>
    </source>
</reference>
<evidence type="ECO:0000256" key="5">
    <source>
        <dbReference type="ARBA" id="ARBA00023277"/>
    </source>
</evidence>
<dbReference type="GO" id="GO:0019262">
    <property type="term" value="P:N-acetylneuraminate catabolic process"/>
    <property type="evidence" value="ECO:0007669"/>
    <property type="project" value="UniProtKB-UniRule"/>
</dbReference>
<comment type="caution">
    <text evidence="7">The sequence shown here is derived from an EMBL/GenBank/DDBJ whole genome shotgun (WGS) entry which is preliminary data.</text>
</comment>
<comment type="similarity">
    <text evidence="6">Belongs to the NanE family.</text>
</comment>
<evidence type="ECO:0000256" key="3">
    <source>
        <dbReference type="ARBA" id="ARBA00005081"/>
    </source>
</evidence>
<protein>
    <recommendedName>
        <fullName evidence="6">Putative N-acetylmannosamine-6-phosphate 2-epimerase</fullName>
        <ecNumber evidence="6">5.1.3.9</ecNumber>
    </recommendedName>
    <alternativeName>
        <fullName evidence="6">ManNAc-6-P epimerase</fullName>
    </alternativeName>
</protein>
<evidence type="ECO:0000313" key="7">
    <source>
        <dbReference type="EMBL" id="GLQ72252.1"/>
    </source>
</evidence>
<dbReference type="Pfam" id="PF04131">
    <property type="entry name" value="NanE"/>
    <property type="match status" value="1"/>
</dbReference>
<dbReference type="FunFam" id="3.20.20.70:FF:000035">
    <property type="entry name" value="Putative N-acetylmannosamine-6-phosphate 2-epimerase"/>
    <property type="match status" value="1"/>
</dbReference>
<name>A0AAV5NPR5_9VIBR</name>
<dbReference type="HAMAP" id="MF_01235">
    <property type="entry name" value="ManNAc6P_epimer"/>
    <property type="match status" value="1"/>
</dbReference>
<organism evidence="7 8">
    <name type="scientific">Vibrio penaeicida</name>
    <dbReference type="NCBI Taxonomy" id="104609"/>
    <lineage>
        <taxon>Bacteria</taxon>
        <taxon>Pseudomonadati</taxon>
        <taxon>Pseudomonadota</taxon>
        <taxon>Gammaproteobacteria</taxon>
        <taxon>Vibrionales</taxon>
        <taxon>Vibrionaceae</taxon>
        <taxon>Vibrio</taxon>
    </lineage>
</organism>
<dbReference type="GO" id="GO:0005975">
    <property type="term" value="P:carbohydrate metabolic process"/>
    <property type="evidence" value="ECO:0007669"/>
    <property type="project" value="UniProtKB-UniRule"/>
</dbReference>
<dbReference type="NCBIfam" id="NF002231">
    <property type="entry name" value="PRK01130.1"/>
    <property type="match status" value="1"/>
</dbReference>